<organism evidence="2 3">
    <name type="scientific">Coniella lustricola</name>
    <dbReference type="NCBI Taxonomy" id="2025994"/>
    <lineage>
        <taxon>Eukaryota</taxon>
        <taxon>Fungi</taxon>
        <taxon>Dikarya</taxon>
        <taxon>Ascomycota</taxon>
        <taxon>Pezizomycotina</taxon>
        <taxon>Sordariomycetes</taxon>
        <taxon>Sordariomycetidae</taxon>
        <taxon>Diaporthales</taxon>
        <taxon>Schizoparmaceae</taxon>
        <taxon>Coniella</taxon>
    </lineage>
</organism>
<evidence type="ECO:0000313" key="2">
    <source>
        <dbReference type="EMBL" id="PSR87303.1"/>
    </source>
</evidence>
<accession>A0A2T3A9S0</accession>
<feature type="compositionally biased region" description="Basic residues" evidence="1">
    <location>
        <begin position="125"/>
        <end position="135"/>
    </location>
</feature>
<dbReference type="AlphaFoldDB" id="A0A2T3A9S0"/>
<feature type="compositionally biased region" description="Polar residues" evidence="1">
    <location>
        <begin position="1"/>
        <end position="10"/>
    </location>
</feature>
<feature type="region of interest" description="Disordered" evidence="1">
    <location>
        <begin position="199"/>
        <end position="270"/>
    </location>
</feature>
<proteinExistence type="predicted"/>
<keyword evidence="3" id="KW-1185">Reference proteome</keyword>
<name>A0A2T3A9S0_9PEZI</name>
<dbReference type="GO" id="GO:0006338">
    <property type="term" value="P:chromatin remodeling"/>
    <property type="evidence" value="ECO:0007669"/>
    <property type="project" value="InterPro"/>
</dbReference>
<feature type="compositionally biased region" description="Basic and acidic residues" evidence="1">
    <location>
        <begin position="49"/>
        <end position="60"/>
    </location>
</feature>
<dbReference type="EMBL" id="KZ678430">
    <property type="protein sequence ID" value="PSR87303.1"/>
    <property type="molecule type" value="Genomic_DNA"/>
</dbReference>
<evidence type="ECO:0000313" key="3">
    <source>
        <dbReference type="Proteomes" id="UP000241462"/>
    </source>
</evidence>
<dbReference type="Proteomes" id="UP000241462">
    <property type="component" value="Unassembled WGS sequence"/>
</dbReference>
<dbReference type="OrthoDB" id="4093188at2759"/>
<dbReference type="InterPro" id="IPR013175">
    <property type="entry name" value="INO80_su_Ies4"/>
</dbReference>
<reference evidence="2 3" key="1">
    <citation type="journal article" date="2018" name="Mycol. Prog.">
        <title>Coniella lustricola, a new species from submerged detritus.</title>
        <authorList>
            <person name="Raudabaugh D.B."/>
            <person name="Iturriaga T."/>
            <person name="Carver A."/>
            <person name="Mondo S."/>
            <person name="Pangilinan J."/>
            <person name="Lipzen A."/>
            <person name="He G."/>
            <person name="Amirebrahimi M."/>
            <person name="Grigoriev I.V."/>
            <person name="Miller A.N."/>
        </authorList>
    </citation>
    <scope>NUCLEOTIDE SEQUENCE [LARGE SCALE GENOMIC DNA]</scope>
    <source>
        <strain evidence="2 3">B22-T-1</strain>
    </source>
</reference>
<dbReference type="InParanoid" id="A0A2T3A9S0"/>
<feature type="compositionally biased region" description="Polar residues" evidence="1">
    <location>
        <begin position="232"/>
        <end position="245"/>
    </location>
</feature>
<dbReference type="PANTHER" id="PTHR28061:SF1">
    <property type="entry name" value="INO80 COMPLEX SUBUNIT 4"/>
    <property type="match status" value="1"/>
</dbReference>
<protein>
    <submittedName>
        <fullName evidence="2">DUF1711 domain protein</fullName>
    </submittedName>
</protein>
<evidence type="ECO:0000256" key="1">
    <source>
        <dbReference type="SAM" id="MobiDB-lite"/>
    </source>
</evidence>
<dbReference type="STRING" id="2025994.A0A2T3A9S0"/>
<gene>
    <name evidence="2" type="ORF">BD289DRAFT_367266</name>
</gene>
<feature type="region of interest" description="Disordered" evidence="1">
    <location>
        <begin position="1"/>
        <end position="161"/>
    </location>
</feature>
<feature type="compositionally biased region" description="Polar residues" evidence="1">
    <location>
        <begin position="215"/>
        <end position="224"/>
    </location>
</feature>
<dbReference type="Pfam" id="PF08193">
    <property type="entry name" value="INO80_Ies4"/>
    <property type="match status" value="1"/>
</dbReference>
<dbReference type="GO" id="GO:0031011">
    <property type="term" value="C:Ino80 complex"/>
    <property type="evidence" value="ECO:0007669"/>
    <property type="project" value="InterPro"/>
</dbReference>
<sequence>MAHASSSRNATPAKDKPRKPSSSKESKVVTLKVAVDRLRSIMDPTFQPAKEDTPMQDIKESPGASTPQPAPVTAADSNPDLASESSLATPANGGTPVPPAMGPPDKKKGVKRSAAAANGDGTAKVRGKPGPKKRQRMEDGTLEPARANAHRLGPKANQGAINAGLRALDRSGKPCRKWNKGSFRLKTFTGVEWEIHRWTAPAKPKAVEGTPDELPTSTAVSTADSAKENKENGQQPAKSENSTSAADVEMQSVPSIQASSPAPVAISAGA</sequence>
<dbReference type="PANTHER" id="PTHR28061">
    <property type="entry name" value="INO EIGHTY SUBUNIT 4"/>
    <property type="match status" value="1"/>
</dbReference>